<gene>
    <name evidence="2" type="ORF">Hs30E_06210</name>
</gene>
<protein>
    <submittedName>
        <fullName evidence="2">Uncharacterized protein</fullName>
    </submittedName>
</protein>
<keyword evidence="1" id="KW-0472">Membrane</keyword>
<sequence>MSAKPCLLDGNVLTVRAILTNVTDKRLIMRPKVASHTLFDNSLIRKPNQLISDNTLKSKVSSQLQLTGEIVDFPLMTGLVTLLMLVPLRFLSYYFVNLVILSETNFPIISRQNGQNLNFMGNYGKKSQWHFGILSRCVKDFKKWGIFY</sequence>
<keyword evidence="1" id="KW-0812">Transmembrane</keyword>
<name>A0A6A0B9F2_9LACT</name>
<evidence type="ECO:0000313" key="3">
    <source>
        <dbReference type="Proteomes" id="UP000480303"/>
    </source>
</evidence>
<accession>A0A6A0B9F2</accession>
<dbReference type="AlphaFoldDB" id="A0A6A0B9F2"/>
<comment type="caution">
    <text evidence="2">The sequence shown here is derived from an EMBL/GenBank/DDBJ whole genome shotgun (WGS) entry which is preliminary data.</text>
</comment>
<evidence type="ECO:0000256" key="1">
    <source>
        <dbReference type="SAM" id="Phobius"/>
    </source>
</evidence>
<organism evidence="2 3">
    <name type="scientific">Pseudolactococcus hodotermopsidis</name>
    <dbReference type="NCBI Taxonomy" id="2709157"/>
    <lineage>
        <taxon>Bacteria</taxon>
        <taxon>Bacillati</taxon>
        <taxon>Bacillota</taxon>
        <taxon>Bacilli</taxon>
        <taxon>Lactobacillales</taxon>
        <taxon>Streptococcaceae</taxon>
        <taxon>Pseudolactococcus</taxon>
    </lineage>
</organism>
<proteinExistence type="predicted"/>
<keyword evidence="1" id="KW-1133">Transmembrane helix</keyword>
<feature type="transmembrane region" description="Helical" evidence="1">
    <location>
        <begin position="73"/>
        <end position="96"/>
    </location>
</feature>
<dbReference type="EMBL" id="BLLI01000011">
    <property type="protein sequence ID" value="GFH42070.1"/>
    <property type="molecule type" value="Genomic_DNA"/>
</dbReference>
<keyword evidence="3" id="KW-1185">Reference proteome</keyword>
<reference evidence="2 3" key="1">
    <citation type="submission" date="2020-02" db="EMBL/GenBank/DDBJ databases">
        <title>Draft genome sequence of Lactococcus sp. Hs30E4-3.</title>
        <authorList>
            <person name="Noda S."/>
            <person name="Yuki M."/>
            <person name="Ohkuma M."/>
        </authorList>
    </citation>
    <scope>NUCLEOTIDE SEQUENCE [LARGE SCALE GENOMIC DNA]</scope>
    <source>
        <strain evidence="2 3">Hs30E4-3</strain>
    </source>
</reference>
<evidence type="ECO:0000313" key="2">
    <source>
        <dbReference type="EMBL" id="GFH42070.1"/>
    </source>
</evidence>
<dbReference type="RefSeq" id="WP_172207883.1">
    <property type="nucleotide sequence ID" value="NZ_BLLI01000011.1"/>
</dbReference>
<dbReference type="Proteomes" id="UP000480303">
    <property type="component" value="Unassembled WGS sequence"/>
</dbReference>